<keyword evidence="2" id="KW-1133">Transmembrane helix</keyword>
<gene>
    <name evidence="3" type="ORF">CUU80_10245</name>
</gene>
<sequence length="596" mass="65068">MTRSRTGPKPRFASANSMYSKPSRKEPRFGRHKRRALTAPARNDKRGIVMGKTHSTAKAAPSDTASKASAPDVRPFGWRDKIGYMCGDFGTDFMFVFAGTWFMIFYTKVMGVPGTIVGTLFLLARLLDAVMDVTVGVVVDRSKDHPGGKFRVTMMRFTAPLVLLSFLMYQTFAIDAAMWVKIVYMSITYVVWCFFYSCVNIPFGSLASTISADADDRTSLSTMRSMGGTIGGLILGIVAPIVIYQKVNGHQVIRGGDGTHIFSIVAAVVSIAAFIGYVICYFNVTERVHPDPDQNAKEGEKRSPIHMIANAFSSRSMLGIVAAALSLLVAQLFSNQLMTYVYTDVFGSAALASISGLLGTAVMFLVVPFVKPLTKRFGRKTICSFASALGAIAMLLLFVIQTRNGMVFLIGAVFMYFALMGFNLVIWAMITDVIDDIEVTRDTREEATCFSCYSFARKIGQAVAGELAGLSLDWVGYQSGATAVQSTATKAALYNVATLVPGVFFLLTFVCLVVIYPLSRDRVLYNVEVLRVKRKGLTGDEARLLVKYEGITPTGVTPEGSTIEWPDFHELDKARELSARTGVAIRDPQGAAADDR</sequence>
<feature type="transmembrane region" description="Helical" evidence="2">
    <location>
        <begin position="259"/>
        <end position="284"/>
    </location>
</feature>
<dbReference type="NCBIfam" id="TIGR00792">
    <property type="entry name" value="gph"/>
    <property type="match status" value="1"/>
</dbReference>
<accession>A0A2M9HN71</accession>
<organism evidence="3 4">
    <name type="scientific">Bifidobacterium scaligerum</name>
    <dbReference type="NCBI Taxonomy" id="2052656"/>
    <lineage>
        <taxon>Bacteria</taxon>
        <taxon>Bacillati</taxon>
        <taxon>Actinomycetota</taxon>
        <taxon>Actinomycetes</taxon>
        <taxon>Bifidobacteriales</taxon>
        <taxon>Bifidobacteriaceae</taxon>
        <taxon>Bifidobacterium</taxon>
    </lineage>
</organism>
<dbReference type="OrthoDB" id="181905at2"/>
<evidence type="ECO:0000313" key="4">
    <source>
        <dbReference type="Proteomes" id="UP000228755"/>
    </source>
</evidence>
<dbReference type="SUPFAM" id="SSF103473">
    <property type="entry name" value="MFS general substrate transporter"/>
    <property type="match status" value="1"/>
</dbReference>
<evidence type="ECO:0000256" key="1">
    <source>
        <dbReference type="SAM" id="MobiDB-lite"/>
    </source>
</evidence>
<keyword evidence="2" id="KW-0472">Membrane</keyword>
<dbReference type="PANTHER" id="PTHR11328">
    <property type="entry name" value="MAJOR FACILITATOR SUPERFAMILY DOMAIN-CONTAINING PROTEIN"/>
    <property type="match status" value="1"/>
</dbReference>
<dbReference type="InterPro" id="IPR036259">
    <property type="entry name" value="MFS_trans_sf"/>
</dbReference>
<dbReference type="CDD" id="cd17332">
    <property type="entry name" value="MFS_MelB_like"/>
    <property type="match status" value="1"/>
</dbReference>
<protein>
    <submittedName>
        <fullName evidence="3">MFS transporter</fullName>
    </submittedName>
</protein>
<dbReference type="InterPro" id="IPR039672">
    <property type="entry name" value="MFS_2"/>
</dbReference>
<keyword evidence="4" id="KW-1185">Reference proteome</keyword>
<name>A0A2M9HN71_9BIFI</name>
<dbReference type="AlphaFoldDB" id="A0A2M9HN71"/>
<keyword evidence="2" id="KW-0812">Transmembrane</keyword>
<reference evidence="3 4" key="1">
    <citation type="submission" date="2017-11" db="EMBL/GenBank/DDBJ databases">
        <title>Draft genome sequences of strains TRE 1, TRE D, TRE H and TRI 7, isolated from tamarins, belonging to four potential novel Bifidobacterium species.</title>
        <authorList>
            <person name="Mattarelli P."/>
            <person name="Modesto M."/>
            <person name="Bonetti A."/>
            <person name="Puglisi E."/>
            <person name="Morelli L."/>
        </authorList>
    </citation>
    <scope>NUCLEOTIDE SEQUENCE [LARGE SCALE GENOMIC DNA]</scope>
    <source>
        <strain evidence="4">TRED</strain>
    </source>
</reference>
<proteinExistence type="predicted"/>
<feature type="transmembrane region" description="Helical" evidence="2">
    <location>
        <begin position="186"/>
        <end position="207"/>
    </location>
</feature>
<dbReference type="Proteomes" id="UP000228755">
    <property type="component" value="Unassembled WGS sequence"/>
</dbReference>
<feature type="transmembrane region" description="Helical" evidence="2">
    <location>
        <begin position="345"/>
        <end position="370"/>
    </location>
</feature>
<dbReference type="GO" id="GO:0006814">
    <property type="term" value="P:sodium ion transport"/>
    <property type="evidence" value="ECO:0007669"/>
    <property type="project" value="InterPro"/>
</dbReference>
<dbReference type="Pfam" id="PF13347">
    <property type="entry name" value="MFS_2"/>
    <property type="match status" value="1"/>
</dbReference>
<feature type="region of interest" description="Disordered" evidence="1">
    <location>
        <begin position="1"/>
        <end position="49"/>
    </location>
</feature>
<feature type="transmembrane region" description="Helical" evidence="2">
    <location>
        <begin position="406"/>
        <end position="430"/>
    </location>
</feature>
<dbReference type="InterPro" id="IPR001927">
    <property type="entry name" value="Na/Gal_symport"/>
</dbReference>
<dbReference type="EMBL" id="PGLQ01000012">
    <property type="protein sequence ID" value="PJM78257.1"/>
    <property type="molecule type" value="Genomic_DNA"/>
</dbReference>
<feature type="transmembrane region" description="Helical" evidence="2">
    <location>
        <begin position="305"/>
        <end position="333"/>
    </location>
</feature>
<dbReference type="GO" id="GO:0008643">
    <property type="term" value="P:carbohydrate transport"/>
    <property type="evidence" value="ECO:0007669"/>
    <property type="project" value="InterPro"/>
</dbReference>
<comment type="caution">
    <text evidence="3">The sequence shown here is derived from an EMBL/GenBank/DDBJ whole genome shotgun (WGS) entry which is preliminary data.</text>
</comment>
<feature type="transmembrane region" description="Helical" evidence="2">
    <location>
        <begin position="492"/>
        <end position="516"/>
    </location>
</feature>
<dbReference type="GO" id="GO:0005886">
    <property type="term" value="C:plasma membrane"/>
    <property type="evidence" value="ECO:0007669"/>
    <property type="project" value="TreeGrafter"/>
</dbReference>
<feature type="transmembrane region" description="Helical" evidence="2">
    <location>
        <begin position="160"/>
        <end position="180"/>
    </location>
</feature>
<evidence type="ECO:0000313" key="3">
    <source>
        <dbReference type="EMBL" id="PJM78257.1"/>
    </source>
</evidence>
<dbReference type="PANTHER" id="PTHR11328:SF24">
    <property type="entry name" value="MAJOR FACILITATOR SUPERFAMILY (MFS) PROFILE DOMAIN-CONTAINING PROTEIN"/>
    <property type="match status" value="1"/>
</dbReference>
<feature type="transmembrane region" description="Helical" evidence="2">
    <location>
        <begin position="116"/>
        <end position="139"/>
    </location>
</feature>
<feature type="transmembrane region" description="Helical" evidence="2">
    <location>
        <begin position="382"/>
        <end position="400"/>
    </location>
</feature>
<dbReference type="GO" id="GO:0015293">
    <property type="term" value="F:symporter activity"/>
    <property type="evidence" value="ECO:0007669"/>
    <property type="project" value="InterPro"/>
</dbReference>
<evidence type="ECO:0000256" key="2">
    <source>
        <dbReference type="SAM" id="Phobius"/>
    </source>
</evidence>
<feature type="transmembrane region" description="Helical" evidence="2">
    <location>
        <begin position="228"/>
        <end position="247"/>
    </location>
</feature>
<dbReference type="Gene3D" id="1.20.1250.20">
    <property type="entry name" value="MFS general substrate transporter like domains"/>
    <property type="match status" value="2"/>
</dbReference>
<feature type="transmembrane region" description="Helical" evidence="2">
    <location>
        <begin position="82"/>
        <end position="104"/>
    </location>
</feature>